<dbReference type="Pfam" id="PF01397">
    <property type="entry name" value="Terpene_synth"/>
    <property type="match status" value="1"/>
</dbReference>
<dbReference type="InterPro" id="IPR050148">
    <property type="entry name" value="Terpene_synthase-like"/>
</dbReference>
<dbReference type="Pfam" id="PF03936">
    <property type="entry name" value="Terpene_synth_C"/>
    <property type="match status" value="1"/>
</dbReference>
<evidence type="ECO:0000259" key="6">
    <source>
        <dbReference type="Pfam" id="PF03936"/>
    </source>
</evidence>
<reference evidence="7 8" key="1">
    <citation type="journal article" date="2021" name="Comput. Struct. Biotechnol. J.">
        <title>De novo genome assembly of the potent medicinal plant Rehmannia glutinosa using nanopore technology.</title>
        <authorList>
            <person name="Ma L."/>
            <person name="Dong C."/>
            <person name="Song C."/>
            <person name="Wang X."/>
            <person name="Zheng X."/>
            <person name="Niu Y."/>
            <person name="Chen S."/>
            <person name="Feng W."/>
        </authorList>
    </citation>
    <scope>NUCLEOTIDE SEQUENCE [LARGE SCALE GENOMIC DNA]</scope>
    <source>
        <strain evidence="7">DH-2019</strain>
    </source>
</reference>
<dbReference type="SUPFAM" id="SSF48576">
    <property type="entry name" value="Terpenoid synthases"/>
    <property type="match status" value="1"/>
</dbReference>
<feature type="domain" description="Terpene synthase metal-binding" evidence="6">
    <location>
        <begin position="220"/>
        <end position="305"/>
    </location>
</feature>
<feature type="compositionally biased region" description="Polar residues" evidence="4">
    <location>
        <begin position="432"/>
        <end position="441"/>
    </location>
</feature>
<accession>A0ABR0XC93</accession>
<keyword evidence="2" id="KW-0479">Metal-binding</keyword>
<sequence>MNNQPFTFATCAGKRYSKRACELICQVNMMLDHEEMDAVQQLEFIDDLQRLGISYLFEDKIDKILNRIYDEDYFKNYQRDNLYATALGFKLLRQHGFSVSQDVFDIFKNEMGEFKPSLGDETKGLLELYEASFLLTQAEKTLDLAREFVTNLLKKKVNIGIEDEHFSLLVHSALDLPLHWRIPRIHAIWCIDAYEMRQDMNPIVLELAKLDFNIAQASQLEEIKHVLRTYLIEAEWYSKGYTPTLEEYMSNGWISIAAHVILTHAFFFYDKSIEKDVVQSLYKYHDIVRYAAIILRFANDLGTSALNKDWFLAAEVLKKRDHIRKLIHRIVKDNALKDPPAARNNKHLQSGITEGDSGAPDGVKESSLDDIKFNSSYEFEIKGRQSFSAMFEQRNVDNTVIDESSQPYKLVVPINQFNNMTLPMEDTLGNQATFPPGNTASRYEPDGGDKPMPLRYPLRSLRKVSQEISSSKSPIIIDVQNEDDCVPEVASPTKRRKDKYDNSSMSCEDLAACVVEDSEDESLLCSSCLGFTPLQLPAWATTASLTPTSPGALHLYGPGPAFGLNLHNDASSPALAPPRPLRLGFRGLGSPGE</sequence>
<dbReference type="InterPro" id="IPR005630">
    <property type="entry name" value="Terpene_synthase_metal-bd"/>
</dbReference>
<proteinExistence type="predicted"/>
<feature type="domain" description="Terpene synthase N-terminal" evidence="5">
    <location>
        <begin position="12"/>
        <end position="170"/>
    </location>
</feature>
<dbReference type="InterPro" id="IPR001906">
    <property type="entry name" value="Terpene_synth_N"/>
</dbReference>
<dbReference type="Gene3D" id="1.50.10.130">
    <property type="entry name" value="Terpene synthase, N-terminal domain"/>
    <property type="match status" value="1"/>
</dbReference>
<evidence type="ECO:0000256" key="3">
    <source>
        <dbReference type="ARBA" id="ARBA00022842"/>
    </source>
</evidence>
<dbReference type="PANTHER" id="PTHR31225:SF9">
    <property type="entry name" value="TERPENE SYNTHASE 10"/>
    <property type="match status" value="1"/>
</dbReference>
<evidence type="ECO:0000313" key="7">
    <source>
        <dbReference type="EMBL" id="KAK6156795.1"/>
    </source>
</evidence>
<gene>
    <name evidence="7" type="ORF">DH2020_011043</name>
</gene>
<protein>
    <submittedName>
        <fullName evidence="7">Uncharacterized protein</fullName>
    </submittedName>
</protein>
<dbReference type="InterPro" id="IPR008930">
    <property type="entry name" value="Terpenoid_cyclase/PrenylTrfase"/>
</dbReference>
<keyword evidence="3" id="KW-0460">Magnesium</keyword>
<feature type="region of interest" description="Disordered" evidence="4">
    <location>
        <begin position="338"/>
        <end position="365"/>
    </location>
</feature>
<comment type="caution">
    <text evidence="7">The sequence shown here is derived from an EMBL/GenBank/DDBJ whole genome shotgun (WGS) entry which is preliminary data.</text>
</comment>
<evidence type="ECO:0000256" key="1">
    <source>
        <dbReference type="ARBA" id="ARBA00001946"/>
    </source>
</evidence>
<dbReference type="InterPro" id="IPR036965">
    <property type="entry name" value="Terpene_synth_N_sf"/>
</dbReference>
<organism evidence="7 8">
    <name type="scientific">Rehmannia glutinosa</name>
    <name type="common">Chinese foxglove</name>
    <dbReference type="NCBI Taxonomy" id="99300"/>
    <lineage>
        <taxon>Eukaryota</taxon>
        <taxon>Viridiplantae</taxon>
        <taxon>Streptophyta</taxon>
        <taxon>Embryophyta</taxon>
        <taxon>Tracheophyta</taxon>
        <taxon>Spermatophyta</taxon>
        <taxon>Magnoliopsida</taxon>
        <taxon>eudicotyledons</taxon>
        <taxon>Gunneridae</taxon>
        <taxon>Pentapetalae</taxon>
        <taxon>asterids</taxon>
        <taxon>lamiids</taxon>
        <taxon>Lamiales</taxon>
        <taxon>Orobanchaceae</taxon>
        <taxon>Rehmannieae</taxon>
        <taxon>Rehmannia</taxon>
    </lineage>
</organism>
<comment type="cofactor">
    <cofactor evidence="1">
        <name>Mg(2+)</name>
        <dbReference type="ChEBI" id="CHEBI:18420"/>
    </cofactor>
</comment>
<dbReference type="SUPFAM" id="SSF48239">
    <property type="entry name" value="Terpenoid cyclases/Protein prenyltransferases"/>
    <property type="match status" value="1"/>
</dbReference>
<evidence type="ECO:0000259" key="5">
    <source>
        <dbReference type="Pfam" id="PF01397"/>
    </source>
</evidence>
<keyword evidence="8" id="KW-1185">Reference proteome</keyword>
<evidence type="ECO:0000256" key="4">
    <source>
        <dbReference type="SAM" id="MobiDB-lite"/>
    </source>
</evidence>
<name>A0ABR0XC93_REHGL</name>
<evidence type="ECO:0000313" key="8">
    <source>
        <dbReference type="Proteomes" id="UP001318860"/>
    </source>
</evidence>
<dbReference type="PANTHER" id="PTHR31225">
    <property type="entry name" value="OS04G0344100 PROTEIN-RELATED"/>
    <property type="match status" value="1"/>
</dbReference>
<dbReference type="InterPro" id="IPR008949">
    <property type="entry name" value="Isoprenoid_synthase_dom_sf"/>
</dbReference>
<dbReference type="Proteomes" id="UP001318860">
    <property type="component" value="Unassembled WGS sequence"/>
</dbReference>
<feature type="region of interest" description="Disordered" evidence="4">
    <location>
        <begin position="432"/>
        <end position="451"/>
    </location>
</feature>
<evidence type="ECO:0000256" key="2">
    <source>
        <dbReference type="ARBA" id="ARBA00022723"/>
    </source>
</evidence>
<dbReference type="Gene3D" id="1.10.600.10">
    <property type="entry name" value="Farnesyl Diphosphate Synthase"/>
    <property type="match status" value="2"/>
</dbReference>
<dbReference type="EMBL" id="JABTTQ020000005">
    <property type="protein sequence ID" value="KAK6156795.1"/>
    <property type="molecule type" value="Genomic_DNA"/>
</dbReference>